<evidence type="ECO:0008006" key="3">
    <source>
        <dbReference type="Google" id="ProtNLM"/>
    </source>
</evidence>
<evidence type="ECO:0000313" key="1">
    <source>
        <dbReference type="EMBL" id="KRW98784.1"/>
    </source>
</evidence>
<sequence>MNNQGQSQSQQQQQAQQTKQNPFKFVVYKGNNSKVFKHALLNRGNWEEIINHFENNRLIVTKPGLIRSLSNYYRKNIEAVQKGYGVFQSMGTSFILQAGQEDNEYNAFLTRFKDIQNKQFQKEPVPLKHCQENMWVVKPANLNQGQGIEIFDNLQKKQLNSYWVIQKYIEKPLLYKERKFDIRTWVLVTDKCDIFMFSKGYMRTCGGEYDIKGDKDVHLTNNCLQQNVDSYGKHEPGNTLDLEVLFDYIEELFPGERENIKEQTIARMKDLIIDTILSSKKQLFNNKKPYGIFEFFGFDFLIDEDLRTWLIECNHNPYLGVPNEHIKQLLPKMIDQMVQLVIDPHFIPQQKNEYHEQENLWELIYCDMGSIYTKQVVNQRQNFNTPLYPLDNLAQPSNKQPVSTNYFSGIGYQNQLQTIRQAREKDTKNIVIIRKNIIPKSLGNRIKNNIPKRKYSDDQEYQVGENSVNLGNNLAHGQKSLNQQFQSGYLQPINSNFTEKIQKKEQNMSSLSIDNFSIQSKQNQIKKLPQQIQNQALQKAEENNLKNNVQCKFWFQAIQTQLSNYPYKDFDPYYKYPPLIISKLINWEIIQEQELYWAQKCLSLIINSKISDILVEQYLASCSEKNLKKYDLNVRLQAIECLISLGGNYSRKQYIPGETQENDKLRKYLIQNGGLLALIYISYKGIQEQVRKVPLEYFSQLEVQDFELQQEVLKSLKEQFSETRPAIKKIEEEEDHFYQNSEILELSFQIR</sequence>
<name>A0A0V0Q972_PSEPJ</name>
<dbReference type="EMBL" id="LDAU01000230">
    <property type="protein sequence ID" value="KRW98784.1"/>
    <property type="molecule type" value="Genomic_DNA"/>
</dbReference>
<dbReference type="Proteomes" id="UP000054937">
    <property type="component" value="Unassembled WGS sequence"/>
</dbReference>
<dbReference type="InterPro" id="IPR004344">
    <property type="entry name" value="TTL/TTLL_fam"/>
</dbReference>
<dbReference type="PANTHER" id="PTHR46069">
    <property type="entry name" value="TUBULIN TYROSINE LIGASE"/>
    <property type="match status" value="1"/>
</dbReference>
<dbReference type="InParanoid" id="A0A0V0Q972"/>
<dbReference type="PROSITE" id="PS51221">
    <property type="entry name" value="TTL"/>
    <property type="match status" value="1"/>
</dbReference>
<evidence type="ECO:0000313" key="2">
    <source>
        <dbReference type="Proteomes" id="UP000054937"/>
    </source>
</evidence>
<dbReference type="SUPFAM" id="SSF56059">
    <property type="entry name" value="Glutathione synthetase ATP-binding domain-like"/>
    <property type="match status" value="1"/>
</dbReference>
<dbReference type="Gene3D" id="3.30.470.20">
    <property type="entry name" value="ATP-grasp fold, B domain"/>
    <property type="match status" value="1"/>
</dbReference>
<dbReference type="Pfam" id="PF03133">
    <property type="entry name" value="TTL"/>
    <property type="match status" value="1"/>
</dbReference>
<accession>A0A0V0Q972</accession>
<comment type="caution">
    <text evidence="1">The sequence shown here is derived from an EMBL/GenBank/DDBJ whole genome shotgun (WGS) entry which is preliminary data.</text>
</comment>
<organism evidence="1 2">
    <name type="scientific">Pseudocohnilembus persalinus</name>
    <name type="common">Ciliate</name>
    <dbReference type="NCBI Taxonomy" id="266149"/>
    <lineage>
        <taxon>Eukaryota</taxon>
        <taxon>Sar</taxon>
        <taxon>Alveolata</taxon>
        <taxon>Ciliophora</taxon>
        <taxon>Intramacronucleata</taxon>
        <taxon>Oligohymenophorea</taxon>
        <taxon>Scuticociliatia</taxon>
        <taxon>Philasterida</taxon>
        <taxon>Pseudocohnilembidae</taxon>
        <taxon>Pseudocohnilembus</taxon>
    </lineage>
</organism>
<gene>
    <name evidence="1" type="ORF">PPERSA_11701</name>
</gene>
<protein>
    <recommendedName>
        <fullName evidence="3">Tubulin-tyrosine ligase family protein</fullName>
    </recommendedName>
</protein>
<dbReference type="AlphaFoldDB" id="A0A0V0Q972"/>
<dbReference type="OrthoDB" id="313141at2759"/>
<proteinExistence type="predicted"/>
<keyword evidence="2" id="KW-1185">Reference proteome</keyword>
<reference evidence="1 2" key="1">
    <citation type="journal article" date="2015" name="Sci. Rep.">
        <title>Genome of the facultative scuticociliatosis pathogen Pseudocohnilembus persalinus provides insight into its virulence through horizontal gene transfer.</title>
        <authorList>
            <person name="Xiong J."/>
            <person name="Wang G."/>
            <person name="Cheng J."/>
            <person name="Tian M."/>
            <person name="Pan X."/>
            <person name="Warren A."/>
            <person name="Jiang C."/>
            <person name="Yuan D."/>
            <person name="Miao W."/>
        </authorList>
    </citation>
    <scope>NUCLEOTIDE SEQUENCE [LARGE SCALE GENOMIC DNA]</scope>
    <source>
        <strain evidence="1">36N120E</strain>
    </source>
</reference>
<dbReference type="PANTHER" id="PTHR46069:SF1">
    <property type="entry name" value="CHROMOSOME UNDETERMINED SCAFFOLD_125, WHOLE GENOME SHOTGUN SEQUENCE"/>
    <property type="match status" value="1"/>
</dbReference>